<organism evidence="7 8">
    <name type="scientific">Furculomyces boomerangus</name>
    <dbReference type="NCBI Taxonomy" id="61424"/>
    <lineage>
        <taxon>Eukaryota</taxon>
        <taxon>Fungi</taxon>
        <taxon>Fungi incertae sedis</taxon>
        <taxon>Zoopagomycota</taxon>
        <taxon>Kickxellomycotina</taxon>
        <taxon>Harpellomycetes</taxon>
        <taxon>Harpellales</taxon>
        <taxon>Harpellaceae</taxon>
        <taxon>Furculomyces</taxon>
    </lineage>
</organism>
<keyword evidence="8" id="KW-1185">Reference proteome</keyword>
<comment type="similarity">
    <text evidence="1">Belongs to the peptidase S1 family.</text>
</comment>
<feature type="compositionally biased region" description="Polar residues" evidence="4">
    <location>
        <begin position="640"/>
        <end position="657"/>
    </location>
</feature>
<dbReference type="Gene3D" id="2.40.10.10">
    <property type="entry name" value="Trypsin-like serine proteases"/>
    <property type="match status" value="1"/>
</dbReference>
<feature type="compositionally biased region" description="Low complexity" evidence="4">
    <location>
        <begin position="590"/>
        <end position="639"/>
    </location>
</feature>
<keyword evidence="5" id="KW-0732">Signal</keyword>
<feature type="non-terminal residue" evidence="7">
    <location>
        <position position="995"/>
    </location>
</feature>
<feature type="region of interest" description="Disordered" evidence="4">
    <location>
        <begin position="783"/>
        <end position="814"/>
    </location>
</feature>
<keyword evidence="3" id="KW-0378">Hydrolase</keyword>
<feature type="chain" id="PRO_5015570583" description="Peptidase S1 domain-containing protein" evidence="5">
    <location>
        <begin position="23"/>
        <end position="995"/>
    </location>
</feature>
<dbReference type="InterPro" id="IPR050430">
    <property type="entry name" value="Peptidase_S1"/>
</dbReference>
<feature type="compositionally biased region" description="Low complexity" evidence="4">
    <location>
        <begin position="965"/>
        <end position="995"/>
    </location>
</feature>
<dbReference type="GO" id="GO:0004252">
    <property type="term" value="F:serine-type endopeptidase activity"/>
    <property type="evidence" value="ECO:0007669"/>
    <property type="project" value="InterPro"/>
</dbReference>
<dbReference type="EMBL" id="MBFT01000237">
    <property type="protein sequence ID" value="PVU94636.1"/>
    <property type="molecule type" value="Genomic_DNA"/>
</dbReference>
<evidence type="ECO:0000256" key="4">
    <source>
        <dbReference type="SAM" id="MobiDB-lite"/>
    </source>
</evidence>
<dbReference type="SUPFAM" id="SSF50494">
    <property type="entry name" value="Trypsin-like serine proteases"/>
    <property type="match status" value="1"/>
</dbReference>
<keyword evidence="3" id="KW-0645">Protease</keyword>
<sequence length="995" mass="102558">MMLLDLTKLSLICGTFLAGINASAIKIAPNSSLTKRDTVVPNIMGGSFSNFVNVQSIAYYGLLGETNYRCTGTLIAPNVVITAAHCIYDTKATNSTGWSNVRIGLGSVQPLPQNTNSYTVSSIVMYPDFIYASPFKDDVALIYLNECVPPEVATPLDIEAPDMSDSQYIAAGFGQVSQTDRSPSNVKEIIVSQGNQDICKMFYSDADIGTKVMCVAQTSGNGSCFGDSGGPLYSVDYEKLLGVVSSLVSIDGQQCNTGDTEPAAITNQSVIESSSSSSESSSSSSESSSSSSESSSSSSESSSSSSESSSSSSESSSSSSESSSSSSESSSSSSESSSSSSESSSSSSESSSSSSESSSSSSESSSPSPSSSSSSESSSSSSESSSSSSESSSSSSESSSSSSESSSSSSESSSSSSSSPSSSSSSSSSSSPSSSSSSSSSESSSESSSSLCDYSFGDISVPTGSGNQPNKIYNTDNRIEIPCTGNDFQISFTADQTSDIYFMISNTNTISGTTNVIGSFGVDTGEWFIGDYVNDKTSGVPSVQADTVDLFIRFNADGIYIGSNGKQVTYILSGDFDMANLMSTGTLSFESSSSSSESSSSSSESSSSSSESSSSSSESSSSSSESSSSSSESSSSSSENISVPTGSGNQPNKIYNTDNRIEIPCTGNDFQISFTADQTSDIYFMISNTNTISGTTNVIGSFGVDTGEWFIGDYVNDKTSGVPSVQADTVDLFIRFNADGIYIGSNGKQVTYILSGDFDMANLMSTGTLSLFFGAENNKALVNPTNTGSSTSTPPTSSTSSSSSKTCPNSSSIPDISYDNNGKYKPYDVNHPVVLPCDTSVFSISFDITSDSDFFVAFAQDDGFFGTGGVIEAQIGISSGVNSIRKGRYAITKRSLFNKRSVSASVTLTYDGSALSFAVNGVKGLLYTVKNFDIKQFYMVPYSGTARVSNGMITCESISKCVEPTSSSSTSTSSSSTSSASSSSSSTSTSSSSSP</sequence>
<gene>
    <name evidence="7" type="ORF">BB559_002944</name>
</gene>
<protein>
    <recommendedName>
        <fullName evidence="6">Peptidase S1 domain-containing protein</fullName>
    </recommendedName>
</protein>
<name>A0A2T9YQQ0_9FUNG</name>
<evidence type="ECO:0000313" key="8">
    <source>
        <dbReference type="Proteomes" id="UP000245699"/>
    </source>
</evidence>
<dbReference type="PANTHER" id="PTHR24276">
    <property type="entry name" value="POLYSERASE-RELATED"/>
    <property type="match status" value="1"/>
</dbReference>
<dbReference type="InterPro" id="IPR001314">
    <property type="entry name" value="Peptidase_S1A"/>
</dbReference>
<dbReference type="InterPro" id="IPR033116">
    <property type="entry name" value="TRYPSIN_SER"/>
</dbReference>
<feature type="compositionally biased region" description="Low complexity" evidence="4">
    <location>
        <begin position="272"/>
        <end position="447"/>
    </location>
</feature>
<dbReference type="PROSITE" id="PS50240">
    <property type="entry name" value="TRYPSIN_DOM"/>
    <property type="match status" value="1"/>
</dbReference>
<dbReference type="Proteomes" id="UP000245699">
    <property type="component" value="Unassembled WGS sequence"/>
</dbReference>
<evidence type="ECO:0000313" key="7">
    <source>
        <dbReference type="EMBL" id="PVU94636.1"/>
    </source>
</evidence>
<dbReference type="InterPro" id="IPR043504">
    <property type="entry name" value="Peptidase_S1_PA_chymotrypsin"/>
</dbReference>
<feature type="region of interest" description="Disordered" evidence="4">
    <location>
        <begin position="590"/>
        <end position="657"/>
    </location>
</feature>
<dbReference type="GO" id="GO:0006508">
    <property type="term" value="P:proteolysis"/>
    <property type="evidence" value="ECO:0007669"/>
    <property type="project" value="UniProtKB-KW"/>
</dbReference>
<dbReference type="OrthoDB" id="10059102at2759"/>
<keyword evidence="3" id="KW-0720">Serine protease</keyword>
<feature type="region of interest" description="Disordered" evidence="4">
    <location>
        <begin position="962"/>
        <end position="995"/>
    </location>
</feature>
<dbReference type="Pfam" id="PF00089">
    <property type="entry name" value="Trypsin"/>
    <property type="match status" value="1"/>
</dbReference>
<evidence type="ECO:0000256" key="2">
    <source>
        <dbReference type="ARBA" id="ARBA00023157"/>
    </source>
</evidence>
<dbReference type="PRINTS" id="PR00722">
    <property type="entry name" value="CHYMOTRYPSIN"/>
</dbReference>
<evidence type="ECO:0000256" key="3">
    <source>
        <dbReference type="RuleBase" id="RU363034"/>
    </source>
</evidence>
<dbReference type="PROSITE" id="PS00135">
    <property type="entry name" value="TRYPSIN_SER"/>
    <property type="match status" value="1"/>
</dbReference>
<feature type="region of interest" description="Disordered" evidence="4">
    <location>
        <begin position="269"/>
        <end position="447"/>
    </location>
</feature>
<evidence type="ECO:0000256" key="1">
    <source>
        <dbReference type="ARBA" id="ARBA00007664"/>
    </source>
</evidence>
<evidence type="ECO:0000259" key="6">
    <source>
        <dbReference type="PROSITE" id="PS50240"/>
    </source>
</evidence>
<dbReference type="InterPro" id="IPR018114">
    <property type="entry name" value="TRYPSIN_HIS"/>
</dbReference>
<feature type="compositionally biased region" description="Low complexity" evidence="4">
    <location>
        <begin position="783"/>
        <end position="812"/>
    </location>
</feature>
<dbReference type="InterPro" id="IPR001254">
    <property type="entry name" value="Trypsin_dom"/>
</dbReference>
<dbReference type="STRING" id="61424.A0A2T9YQQ0"/>
<dbReference type="SMART" id="SM00020">
    <property type="entry name" value="Tryp_SPc"/>
    <property type="match status" value="1"/>
</dbReference>
<reference evidence="7 8" key="1">
    <citation type="journal article" date="2018" name="MBio">
        <title>Comparative Genomics Reveals the Core Gene Toolbox for the Fungus-Insect Symbiosis.</title>
        <authorList>
            <person name="Wang Y."/>
            <person name="Stata M."/>
            <person name="Wang W."/>
            <person name="Stajich J.E."/>
            <person name="White M.M."/>
            <person name="Moncalvo J.M."/>
        </authorList>
    </citation>
    <scope>NUCLEOTIDE SEQUENCE [LARGE SCALE GENOMIC DNA]</scope>
    <source>
        <strain evidence="7 8">AUS-77-4</strain>
    </source>
</reference>
<proteinExistence type="inferred from homology"/>
<evidence type="ECO:0000256" key="5">
    <source>
        <dbReference type="SAM" id="SignalP"/>
    </source>
</evidence>
<feature type="domain" description="Peptidase S1" evidence="6">
    <location>
        <begin position="43"/>
        <end position="255"/>
    </location>
</feature>
<keyword evidence="2" id="KW-1015">Disulfide bond</keyword>
<dbReference type="PANTHER" id="PTHR24276:SF98">
    <property type="entry name" value="FI18310P1-RELATED"/>
    <property type="match status" value="1"/>
</dbReference>
<dbReference type="InterPro" id="IPR009003">
    <property type="entry name" value="Peptidase_S1_PA"/>
</dbReference>
<comment type="caution">
    <text evidence="7">The sequence shown here is derived from an EMBL/GenBank/DDBJ whole genome shotgun (WGS) entry which is preliminary data.</text>
</comment>
<dbReference type="PROSITE" id="PS00134">
    <property type="entry name" value="TRYPSIN_HIS"/>
    <property type="match status" value="1"/>
</dbReference>
<dbReference type="AlphaFoldDB" id="A0A2T9YQQ0"/>
<accession>A0A2T9YQQ0</accession>
<feature type="signal peptide" evidence="5">
    <location>
        <begin position="1"/>
        <end position="22"/>
    </location>
</feature>